<dbReference type="EMBL" id="LJCO01000107">
    <property type="protein sequence ID" value="KPV39337.1"/>
    <property type="molecule type" value="Genomic_DNA"/>
</dbReference>
<dbReference type="AlphaFoldDB" id="A0A0P9EAH3"/>
<dbReference type="Gene3D" id="3.30.1330.230">
    <property type="match status" value="1"/>
</dbReference>
<dbReference type="Proteomes" id="UP000050482">
    <property type="component" value="Unassembled WGS sequence"/>
</dbReference>
<comment type="caution">
    <text evidence="2">The sequence shown here is derived from an EMBL/GenBank/DDBJ whole genome shotgun (WGS) entry which is preliminary data.</text>
</comment>
<dbReference type="PANTHER" id="PTHR37809:SF1">
    <property type="entry name" value="RIBOSOMAL PROTEIN S12 METHYLTHIOTRANSFERASE ACCESSORY FACTOR YCAO"/>
    <property type="match status" value="1"/>
</dbReference>
<reference evidence="2 3" key="1">
    <citation type="submission" date="2015-09" db="EMBL/GenBank/DDBJ databases">
        <title>Draft genome sequence of Alicyclobacillus ferrooxydans DSM 22381.</title>
        <authorList>
            <person name="Hemp J."/>
        </authorList>
    </citation>
    <scope>NUCLEOTIDE SEQUENCE [LARGE SCALE GENOMIC DNA]</scope>
    <source>
        <strain evidence="2 3">TC-34</strain>
    </source>
</reference>
<protein>
    <recommendedName>
        <fullName evidence="1">YcaO domain-containing protein</fullName>
    </recommendedName>
</protein>
<dbReference type="Gene3D" id="3.40.50.720">
    <property type="entry name" value="NAD(P)-binding Rossmann-like Domain"/>
    <property type="match status" value="1"/>
</dbReference>
<dbReference type="Gene3D" id="3.30.160.660">
    <property type="match status" value="1"/>
</dbReference>
<proteinExistence type="predicted"/>
<dbReference type="PROSITE" id="PS51664">
    <property type="entry name" value="YCAO"/>
    <property type="match status" value="1"/>
</dbReference>
<organism evidence="2 3">
    <name type="scientific">Alicyclobacillus ferrooxydans</name>
    <dbReference type="NCBI Taxonomy" id="471514"/>
    <lineage>
        <taxon>Bacteria</taxon>
        <taxon>Bacillati</taxon>
        <taxon>Bacillota</taxon>
        <taxon>Bacilli</taxon>
        <taxon>Bacillales</taxon>
        <taxon>Alicyclobacillaceae</taxon>
        <taxon>Alicyclobacillus</taxon>
    </lineage>
</organism>
<name>A0A0P9EAH3_9BACL</name>
<dbReference type="OrthoDB" id="2379922at2"/>
<evidence type="ECO:0000259" key="1">
    <source>
        <dbReference type="PROSITE" id="PS51664"/>
    </source>
</evidence>
<dbReference type="InterPro" id="IPR003776">
    <property type="entry name" value="YcaO-like_dom"/>
</dbReference>
<dbReference type="Gene3D" id="3.30.40.250">
    <property type="match status" value="1"/>
</dbReference>
<feature type="domain" description="YcaO" evidence="1">
    <location>
        <begin position="300"/>
        <end position="689"/>
    </location>
</feature>
<dbReference type="NCBIfam" id="TIGR03604">
    <property type="entry name" value="TOMM_cyclo_SagD"/>
    <property type="match status" value="1"/>
</dbReference>
<dbReference type="PANTHER" id="PTHR37809">
    <property type="entry name" value="RIBOSOMAL PROTEIN S12 METHYLTHIOTRANSFERASE ACCESSORY FACTOR YCAO"/>
    <property type="match status" value="1"/>
</dbReference>
<evidence type="ECO:0000313" key="3">
    <source>
        <dbReference type="Proteomes" id="UP000050482"/>
    </source>
</evidence>
<dbReference type="PATRIC" id="fig|471514.4.peg.2107"/>
<dbReference type="InterPro" id="IPR027624">
    <property type="entry name" value="TOMM_cyclo_SagD"/>
</dbReference>
<dbReference type="STRING" id="471514.AN477_22870"/>
<evidence type="ECO:0000313" key="2">
    <source>
        <dbReference type="EMBL" id="KPV39337.1"/>
    </source>
</evidence>
<gene>
    <name evidence="2" type="ORF">AN477_22870</name>
</gene>
<accession>A0A0P9EAH3</accession>
<sequence length="689" mass="76811">MTTMTIGSLTRRIVFITNGSVLSGQIHKTVSVTNDVDCDDSPWDYIFWTQAPKSETLRRVHPTLVVLVTDEPDDEFERSVLDSCRELEVPILPILGRGPVVLLGPFEAPGHTGCVSCMQYRWENSVRRTRLRHAFNSQVGHQRSAKLALSVSSEEVEDVVTLLLEETEGIASLIVHEDSLHNGGVKEAMDGNIRSVGRVGIYHRAHGIRWTTLVPSHECPRCSTLPLDAPETAKFNVLSQPVVNEAALRVRNIHSDHLMDLYVDPDVGFISVLEDITLSEGQVRSSATIQLRSRQDIGYGSAMSTSGARSTAILEAVERNCSITASNRRPVVFGSYDYLRDLAVNPRNFGLHRDVMYQGHSYLEPYHSSKNYSFVWAYSTREQRPILVPEQIAYYGATRDAKRFVNESSSGCALGGCFEEALLHGIFEVLERDGLLNMWYGKLRVPEVNLPDYSPEDVRKLVQFIECRGYTVRLLNISFDMGIPAIMAVAVNHRNLTPKVVCGSSCHLNAFEAVKGALRELAVQVLHMEGITGRRRQEGLAMLEDASKIRAILDHVVATALPEAYSKWEFLLENRDRQVAEPIDKAFSGVSDKFGLHSRDIGTILEHVLKHIHRLGFDVLVVKQTNLEASAGGFHVVKAIIPGMTPITFGYQSERFVGLTRILELPKRLGYTSTTLTLDDLNPHPHPLA</sequence>
<dbReference type="Pfam" id="PF02624">
    <property type="entry name" value="YcaO"/>
    <property type="match status" value="1"/>
</dbReference>
<keyword evidence="3" id="KW-1185">Reference proteome</keyword>